<name>A0ABR6BQC7_9PSEU</name>
<dbReference type="Proteomes" id="UP000517916">
    <property type="component" value="Unassembled WGS sequence"/>
</dbReference>
<feature type="domain" description="HTH tetR-type" evidence="5">
    <location>
        <begin position="7"/>
        <end position="67"/>
    </location>
</feature>
<dbReference type="Pfam" id="PF16859">
    <property type="entry name" value="TetR_C_11"/>
    <property type="match status" value="1"/>
</dbReference>
<dbReference type="PANTHER" id="PTHR30055:SF148">
    <property type="entry name" value="TETR-FAMILY TRANSCRIPTIONAL REGULATOR"/>
    <property type="match status" value="1"/>
</dbReference>
<protein>
    <submittedName>
        <fullName evidence="6">AcrR family transcriptional regulator</fullName>
    </submittedName>
</protein>
<keyword evidence="7" id="KW-1185">Reference proteome</keyword>
<dbReference type="InterPro" id="IPR011075">
    <property type="entry name" value="TetR_C"/>
</dbReference>
<dbReference type="EMBL" id="JACJID010000004">
    <property type="protein sequence ID" value="MBA8928905.1"/>
    <property type="molecule type" value="Genomic_DNA"/>
</dbReference>
<evidence type="ECO:0000313" key="6">
    <source>
        <dbReference type="EMBL" id="MBA8928905.1"/>
    </source>
</evidence>
<accession>A0ABR6BQC7</accession>
<evidence type="ECO:0000256" key="4">
    <source>
        <dbReference type="PROSITE-ProRule" id="PRU00335"/>
    </source>
</evidence>
<reference evidence="6 7" key="1">
    <citation type="submission" date="2020-08" db="EMBL/GenBank/DDBJ databases">
        <title>Genomic Encyclopedia of Archaeal and Bacterial Type Strains, Phase II (KMG-II): from individual species to whole genera.</title>
        <authorList>
            <person name="Goeker M."/>
        </authorList>
    </citation>
    <scope>NUCLEOTIDE SEQUENCE [LARGE SCALE GENOMIC DNA]</scope>
    <source>
        <strain evidence="6 7">DSM 43850</strain>
    </source>
</reference>
<evidence type="ECO:0000313" key="7">
    <source>
        <dbReference type="Proteomes" id="UP000517916"/>
    </source>
</evidence>
<dbReference type="Gene3D" id="1.10.10.60">
    <property type="entry name" value="Homeodomain-like"/>
    <property type="match status" value="1"/>
</dbReference>
<dbReference type="RefSeq" id="WP_182839083.1">
    <property type="nucleotide sequence ID" value="NZ_BAAABQ010000016.1"/>
</dbReference>
<gene>
    <name evidence="6" type="ORF">BC739_006122</name>
</gene>
<evidence type="ECO:0000256" key="2">
    <source>
        <dbReference type="ARBA" id="ARBA00023125"/>
    </source>
</evidence>
<dbReference type="PRINTS" id="PR00455">
    <property type="entry name" value="HTHTETR"/>
</dbReference>
<evidence type="ECO:0000256" key="1">
    <source>
        <dbReference type="ARBA" id="ARBA00023015"/>
    </source>
</evidence>
<organism evidence="6 7">
    <name type="scientific">Kutzneria viridogrisea</name>
    <dbReference type="NCBI Taxonomy" id="47990"/>
    <lineage>
        <taxon>Bacteria</taxon>
        <taxon>Bacillati</taxon>
        <taxon>Actinomycetota</taxon>
        <taxon>Actinomycetes</taxon>
        <taxon>Pseudonocardiales</taxon>
        <taxon>Pseudonocardiaceae</taxon>
        <taxon>Kutzneria</taxon>
    </lineage>
</organism>
<feature type="DNA-binding region" description="H-T-H motif" evidence="4">
    <location>
        <begin position="30"/>
        <end position="49"/>
    </location>
</feature>
<dbReference type="PROSITE" id="PS50977">
    <property type="entry name" value="HTH_TETR_2"/>
    <property type="match status" value="1"/>
</dbReference>
<dbReference type="PANTHER" id="PTHR30055">
    <property type="entry name" value="HTH-TYPE TRANSCRIPTIONAL REGULATOR RUTR"/>
    <property type="match status" value="1"/>
</dbReference>
<dbReference type="Gene3D" id="1.10.357.10">
    <property type="entry name" value="Tetracycline Repressor, domain 2"/>
    <property type="match status" value="1"/>
</dbReference>
<keyword evidence="1" id="KW-0805">Transcription regulation</keyword>
<dbReference type="InterPro" id="IPR009057">
    <property type="entry name" value="Homeodomain-like_sf"/>
</dbReference>
<evidence type="ECO:0000256" key="3">
    <source>
        <dbReference type="ARBA" id="ARBA00023163"/>
    </source>
</evidence>
<dbReference type="InterPro" id="IPR036271">
    <property type="entry name" value="Tet_transcr_reg_TetR-rel_C_sf"/>
</dbReference>
<sequence>MARPRDERIDQAVLSAVTELLREVGYSALTMEAIAQRAGTTKPAIRRRWRSQRHLVIEAMANDRIGVVEVDTGCTHCDLVEHIRALQDGMADPAFARVLPALVADLADDPELRKSFLDVVWEPRRAACIVTLEQGWRRAELRPGLDVDLVLDLFAAPIVFRALFGHRELGPEFPREVANAVLRGVGLGGECRRENSGQHP</sequence>
<dbReference type="InterPro" id="IPR050109">
    <property type="entry name" value="HTH-type_TetR-like_transc_reg"/>
</dbReference>
<dbReference type="SUPFAM" id="SSF46689">
    <property type="entry name" value="Homeodomain-like"/>
    <property type="match status" value="1"/>
</dbReference>
<evidence type="ECO:0000259" key="5">
    <source>
        <dbReference type="PROSITE" id="PS50977"/>
    </source>
</evidence>
<proteinExistence type="predicted"/>
<dbReference type="Pfam" id="PF00440">
    <property type="entry name" value="TetR_N"/>
    <property type="match status" value="1"/>
</dbReference>
<keyword evidence="3" id="KW-0804">Transcription</keyword>
<dbReference type="InterPro" id="IPR001647">
    <property type="entry name" value="HTH_TetR"/>
</dbReference>
<comment type="caution">
    <text evidence="6">The sequence shown here is derived from an EMBL/GenBank/DDBJ whole genome shotgun (WGS) entry which is preliminary data.</text>
</comment>
<dbReference type="SUPFAM" id="SSF48498">
    <property type="entry name" value="Tetracyclin repressor-like, C-terminal domain"/>
    <property type="match status" value="1"/>
</dbReference>
<keyword evidence="2 4" id="KW-0238">DNA-binding</keyword>